<dbReference type="EMBL" id="QBKN01000002">
    <property type="protein sequence ID" value="PTX51969.1"/>
    <property type="molecule type" value="Genomic_DNA"/>
</dbReference>
<evidence type="ECO:0000256" key="7">
    <source>
        <dbReference type="SAM" id="MobiDB-lite"/>
    </source>
</evidence>
<evidence type="ECO:0000259" key="8">
    <source>
        <dbReference type="PROSITE" id="PS50075"/>
    </source>
</evidence>
<dbReference type="InterPro" id="IPR042104">
    <property type="entry name" value="PKS_dehydratase_sf"/>
</dbReference>
<dbReference type="FunFam" id="3.40.47.10:FF:000019">
    <property type="entry name" value="Polyketide synthase type I"/>
    <property type="match status" value="1"/>
</dbReference>
<dbReference type="GO" id="GO:0004315">
    <property type="term" value="F:3-oxoacyl-[acyl-carrier-protein] synthase activity"/>
    <property type="evidence" value="ECO:0007669"/>
    <property type="project" value="InterPro"/>
</dbReference>
<feature type="domain" description="Ketosynthase family 3 (KS3)" evidence="9">
    <location>
        <begin position="35"/>
        <end position="461"/>
    </location>
</feature>
<dbReference type="Pfam" id="PF00109">
    <property type="entry name" value="ketoacyl-synt"/>
    <property type="match status" value="1"/>
</dbReference>
<dbReference type="SUPFAM" id="SSF53335">
    <property type="entry name" value="S-adenosyl-L-methionine-dependent methyltransferases"/>
    <property type="match status" value="1"/>
</dbReference>
<evidence type="ECO:0000256" key="1">
    <source>
        <dbReference type="ARBA" id="ARBA00022450"/>
    </source>
</evidence>
<dbReference type="Pfam" id="PF02801">
    <property type="entry name" value="Ketoacyl-synt_C"/>
    <property type="match status" value="1"/>
</dbReference>
<dbReference type="Gene3D" id="3.40.47.10">
    <property type="match status" value="1"/>
</dbReference>
<dbReference type="Pfam" id="PF00550">
    <property type="entry name" value="PP-binding"/>
    <property type="match status" value="1"/>
</dbReference>
<dbReference type="InterPro" id="IPR020841">
    <property type="entry name" value="PKS_Beta-ketoAc_synthase_dom"/>
</dbReference>
<dbReference type="SMART" id="SM00827">
    <property type="entry name" value="PKS_AT"/>
    <property type="match status" value="1"/>
</dbReference>
<dbReference type="InterPro" id="IPR013968">
    <property type="entry name" value="PKS_KR"/>
</dbReference>
<dbReference type="InterPro" id="IPR018201">
    <property type="entry name" value="Ketoacyl_synth_AS"/>
</dbReference>
<dbReference type="InterPro" id="IPR057326">
    <property type="entry name" value="KR_dom"/>
</dbReference>
<dbReference type="PROSITE" id="PS50075">
    <property type="entry name" value="CARRIER"/>
    <property type="match status" value="1"/>
</dbReference>
<dbReference type="InterPro" id="IPR014030">
    <property type="entry name" value="Ketoacyl_synth_N"/>
</dbReference>
<evidence type="ECO:0000256" key="6">
    <source>
        <dbReference type="PROSITE-ProRule" id="PRU01363"/>
    </source>
</evidence>
<sequence length="2193" mass="231749">MSSFLERIRGLSQKQLAVLALRLNEELEQAGRRERQPVAVVGIGCRFPGGITGPDDFWRLLDEGREAISEVPAERWDSGDWFDPDPAAPGRMSAKLGGFLDDVAGFDAESFGITPREAATMDPQQRLLLEVAWETLEHGGIDPQGLSGSATGVFVGVCNSDHFQRVLKRGAESIDAYAASGNAPSVAAGRISYALGLTGPAITVDTACSSSLVALHQAIGALRNRSCDLALAGGVNVICEPDTMVSLSKAGMLAPDGRCKAFDAAADGFARGEGCGVIALKRLEDAKRDNDRICAVIRGSALNQDGRSAGLTVPSRHAQEAVIRAALADAGVAPEEVGYIEAHGTGTRLGDPIEIRALSAALAKGRTPGRELVVGSAKTNFGHLESAAGIAGTIKTILSLQNGRIPQHLHFHQGNPEVDWDATGIRIAATARDWPAWAERRIAGVSSFGFSGTNAHVILESAPQEPAIPGPEHVRCLPLSARTPSALTASAAQLGKAMTDATPDFAATAATLSTGRAHLPERLAIIAGSTREAAEVLDAVAAGRPDERALRSRVEPGESTGVVFLCTGQGAQYPGMARSLFESAPVFREIIERCDTEFGAQDGLRLIDVMQGRARNDALLHRTDWTQPALYAVECGLAALWRSWGIEPAAVIGHSAGELAAASIAGVFTLEDGLRLAAERGSLLSRLPEGGAMAALFMSEDDARRAIAPYADAVSIAAVNARDSVVISGSARGIDATLSDLERAGVRGHRLHISFAAHSPMVDGALDDMERAAAGIAAHAPEIPVAWNLTGGRALPAGAPDAGYWRRHLREPVRFAEGMAQLRGEGHRTFLELGPHPVLAALAARDTDTLATAERPVYLGSLRRDHDDWAEMSRALAGLYVQGMPVDWAATFEGQRPRPVALPTYPFEHKRFWIEPAETTRPAGPALGADGGFPGGRLDTPEPIFETSLSTGLQPWLNEHRVRDSAIVAGPVYLSLAVAAAEATMSKAQWDVADFSILAPLHVEDAPRAVQTRLTPEADGGLSFVIHSRARGATGADWVKHASGRLLWHRDGMPAKRPDMETAATQLSGQDAADTHLERLEALGIRLSGRFRTLDRLHRKDGEVIARIGRPEGAAGIETPFCDAALLDGVLQAAGAALPEDLARDGRLFFLTGIGSVSLAGPLPNRCRCHARLRPGSDGAFHEVDVTLYAEDGTGIGTLEGIRLTAAEHRVTEAPRHYRIEWQEAPLALTAAHALRAPEAAQASLEQVFDGLAARNGLDLYDRLLPALDEITRAHIVTALQTLGWDTLPDGRHEVETLADLLAVVPGQRRLFRRLLQIVSDAALIALDGNEVEVRALPKVDAAARHAQAEAEFGRTPELSILERCGCALAGVLAGTADALQCLFPGGSLAEARELYVDAPFARTYNGALGALLGDLTRDVAPDQPLRVLEIGAGTGGTTHEALKALDGHAVEYHFTDLSEHFLEAARDRFGGRDGFTTGVLDIERDPAQQGLAPGGYDIVLAANVLHATRDLGTALSHAAGLLAPGGALVLLEGVRPEPWVDVTFGMTPGWWRFTDHDLRPEYPLIAPQDWGELLARSGLTGVAAVGGSEDLGRGAAQQMLIAARKPFATPRRVAVLGEAGDLGAALVRTLAEEGAEVFEETAEADDLIDLSVLRLSGLAETAPGLDRQIEEAAVLSPMKRLQDLAARGTGQRLWIATRGMNAVGEAPHGGGRWQSPVAGLARVAALEVPANWGGLVDLDPAATTEAQARAIAQSVLFGDDDDQVAWRGDTRYVPRLGEVTAHAALPRDLDPAGTYLVTGGFGGIGALLGKALAERGAGRVALLGRNPEEDGPAMAAIRDAGGEALALQADVTDEASLRAAFEVIARDGPPLRGVFHAAAHLDAAPLGDLDEESVRAMLRPKISGTLALQRLLAEQGADFLALFSSTTSVLGAPGFAHYAAANAFLDASTTQEGLRTFTVGWGTWETMRLASEERRETYDAQGLRPMPADAALESLFALAGGAADHSLVASIDWERLVTLHETRRPRPMLSQLGSPATPTLPAITKPEEAEPIDQSEDLRSQIENAPAAARLGIIESAVAAEAAAAMGRTSGDDVARNRGLFDMGMDSLMSVELRTRLERISGLTLPATLTFNHPTVSALAGLILTRLDAAERPAAGPPPAPAPATTPPQDDIGTLDDEDLVARLRARLEELQ</sequence>
<dbReference type="InterPro" id="IPR049900">
    <property type="entry name" value="PKS_mFAS_DH"/>
</dbReference>
<dbReference type="SUPFAM" id="SSF47336">
    <property type="entry name" value="ACP-like"/>
    <property type="match status" value="1"/>
</dbReference>
<dbReference type="PROSITE" id="PS00606">
    <property type="entry name" value="KS3_1"/>
    <property type="match status" value="1"/>
</dbReference>
<evidence type="ECO:0000256" key="2">
    <source>
        <dbReference type="ARBA" id="ARBA00022553"/>
    </source>
</evidence>
<dbReference type="CDD" id="cd00833">
    <property type="entry name" value="PKS"/>
    <property type="match status" value="1"/>
</dbReference>
<dbReference type="SUPFAM" id="SSF52151">
    <property type="entry name" value="FabD/lysophospholipase-like"/>
    <property type="match status" value="1"/>
</dbReference>
<keyword evidence="4" id="KW-0511">Multifunctional enzyme</keyword>
<feature type="region of interest" description="C-terminal hotdog fold" evidence="6">
    <location>
        <begin position="1068"/>
        <end position="1213"/>
    </location>
</feature>
<feature type="domain" description="PKS/mFAS DH" evidence="10">
    <location>
        <begin position="924"/>
        <end position="1213"/>
    </location>
</feature>
<dbReference type="InterPro" id="IPR036291">
    <property type="entry name" value="NAD(P)-bd_dom_sf"/>
</dbReference>
<dbReference type="Pfam" id="PF00698">
    <property type="entry name" value="Acyl_transf_1"/>
    <property type="match status" value="1"/>
</dbReference>
<dbReference type="InterPro" id="IPR001227">
    <property type="entry name" value="Ac_transferase_dom_sf"/>
</dbReference>
<dbReference type="Pfam" id="PF14765">
    <property type="entry name" value="PS-DH"/>
    <property type="match status" value="1"/>
</dbReference>
<dbReference type="InterPro" id="IPR009081">
    <property type="entry name" value="PP-bd_ACP"/>
</dbReference>
<evidence type="ECO:0000259" key="9">
    <source>
        <dbReference type="PROSITE" id="PS52004"/>
    </source>
</evidence>
<keyword evidence="3 11" id="KW-0808">Transferase</keyword>
<dbReference type="Gene3D" id="3.30.70.3290">
    <property type="match status" value="1"/>
</dbReference>
<comment type="caution">
    <text evidence="11">The sequence shown here is derived from an EMBL/GenBank/DDBJ whole genome shotgun (WGS) entry which is preliminary data.</text>
</comment>
<reference evidence="11 12" key="1">
    <citation type="submission" date="2018-04" db="EMBL/GenBank/DDBJ databases">
        <title>Genomic Encyclopedia of Archaeal and Bacterial Type Strains, Phase II (KMG-II): from individual species to whole genera.</title>
        <authorList>
            <person name="Goeker M."/>
        </authorList>
    </citation>
    <scope>NUCLEOTIDE SEQUENCE [LARGE SCALE GENOMIC DNA]</scope>
    <source>
        <strain evidence="11 12">DSM 29329</strain>
    </source>
</reference>
<dbReference type="PANTHER" id="PTHR43775:SF37">
    <property type="entry name" value="SI:DKEY-61P9.11"/>
    <property type="match status" value="1"/>
</dbReference>
<dbReference type="Gene3D" id="1.10.1200.10">
    <property type="entry name" value="ACP-like"/>
    <property type="match status" value="1"/>
</dbReference>
<keyword evidence="12" id="KW-1185">Reference proteome</keyword>
<dbReference type="SUPFAM" id="SSF51735">
    <property type="entry name" value="NAD(P)-binding Rossmann-fold domains"/>
    <property type="match status" value="2"/>
</dbReference>
<dbReference type="Pfam" id="PF16197">
    <property type="entry name" value="KAsynt_C_assoc"/>
    <property type="match status" value="1"/>
</dbReference>
<dbReference type="GO" id="GO:0031177">
    <property type="term" value="F:phosphopantetheine binding"/>
    <property type="evidence" value="ECO:0007669"/>
    <property type="project" value="InterPro"/>
</dbReference>
<dbReference type="Gene3D" id="3.10.129.110">
    <property type="entry name" value="Polyketide synthase dehydratase"/>
    <property type="match status" value="1"/>
</dbReference>
<dbReference type="InterPro" id="IPR016039">
    <property type="entry name" value="Thiolase-like"/>
</dbReference>
<proteinExistence type="predicted"/>
<dbReference type="SMART" id="SM00823">
    <property type="entry name" value="PKS_PP"/>
    <property type="match status" value="1"/>
</dbReference>
<dbReference type="PROSITE" id="PS52019">
    <property type="entry name" value="PKS_MFAS_DH"/>
    <property type="match status" value="1"/>
</dbReference>
<dbReference type="Pfam" id="PF08659">
    <property type="entry name" value="KR"/>
    <property type="match status" value="1"/>
</dbReference>
<gene>
    <name evidence="11" type="ORF">C8N44_10213</name>
</gene>
<comment type="function">
    <text evidence="5">Involved in production of the polyketide antibiotic thailandamide.</text>
</comment>
<dbReference type="InterPro" id="IPR020807">
    <property type="entry name" value="PKS_DH"/>
</dbReference>
<dbReference type="SUPFAM" id="SSF53901">
    <property type="entry name" value="Thiolase-like"/>
    <property type="match status" value="1"/>
</dbReference>
<dbReference type="InterPro" id="IPR029063">
    <property type="entry name" value="SAM-dependent_MTases_sf"/>
</dbReference>
<dbReference type="InterPro" id="IPR050091">
    <property type="entry name" value="PKS_NRPS_Biosynth_Enz"/>
</dbReference>
<evidence type="ECO:0000256" key="5">
    <source>
        <dbReference type="ARBA" id="ARBA00054155"/>
    </source>
</evidence>
<dbReference type="InterPro" id="IPR013217">
    <property type="entry name" value="Methyltransf_12"/>
</dbReference>
<dbReference type="InterPro" id="IPR014043">
    <property type="entry name" value="Acyl_transferase_dom"/>
</dbReference>
<dbReference type="InterPro" id="IPR036736">
    <property type="entry name" value="ACP-like_sf"/>
</dbReference>
<dbReference type="CDD" id="cd08955">
    <property type="entry name" value="KR_2_FAS_SDR_x"/>
    <property type="match status" value="1"/>
</dbReference>
<dbReference type="SMART" id="SM01294">
    <property type="entry name" value="PKS_PP_betabranch"/>
    <property type="match status" value="1"/>
</dbReference>
<dbReference type="Gene3D" id="3.40.50.720">
    <property type="entry name" value="NAD(P)-binding Rossmann-like Domain"/>
    <property type="match status" value="1"/>
</dbReference>
<evidence type="ECO:0000313" key="11">
    <source>
        <dbReference type="EMBL" id="PTX51969.1"/>
    </source>
</evidence>
<dbReference type="SMART" id="SM00825">
    <property type="entry name" value="PKS_KS"/>
    <property type="match status" value="1"/>
</dbReference>
<feature type="active site" description="Proton acceptor; for dehydratase activity" evidence="6">
    <location>
        <position position="960"/>
    </location>
</feature>
<feature type="region of interest" description="N-terminal hotdog fold" evidence="6">
    <location>
        <begin position="924"/>
        <end position="1053"/>
    </location>
</feature>
<dbReference type="RefSeq" id="WP_107974450.1">
    <property type="nucleotide sequence ID" value="NZ_BMEZ01000002.1"/>
</dbReference>
<dbReference type="InterPro" id="IPR006162">
    <property type="entry name" value="Ppantetheine_attach_site"/>
</dbReference>
<dbReference type="GO" id="GO:0006633">
    <property type="term" value="P:fatty acid biosynthetic process"/>
    <property type="evidence" value="ECO:0007669"/>
    <property type="project" value="InterPro"/>
</dbReference>
<dbReference type="OrthoDB" id="9778690at2"/>
<dbReference type="Pfam" id="PF08242">
    <property type="entry name" value="Methyltransf_12"/>
    <property type="match status" value="1"/>
</dbReference>
<keyword evidence="2" id="KW-0597">Phosphoprotein</keyword>
<dbReference type="InterPro" id="IPR020806">
    <property type="entry name" value="PKS_PP-bd"/>
</dbReference>
<dbReference type="GO" id="GO:0004312">
    <property type="term" value="F:fatty acid synthase activity"/>
    <property type="evidence" value="ECO:0007669"/>
    <property type="project" value="TreeGrafter"/>
</dbReference>
<dbReference type="Gene3D" id="3.40.50.150">
    <property type="entry name" value="Vaccinia Virus protein VP39"/>
    <property type="match status" value="1"/>
</dbReference>
<dbReference type="InterPro" id="IPR032821">
    <property type="entry name" value="PKS_assoc"/>
</dbReference>
<dbReference type="InterPro" id="IPR016035">
    <property type="entry name" value="Acyl_Trfase/lysoPLipase"/>
</dbReference>
<dbReference type="InterPro" id="IPR049551">
    <property type="entry name" value="PKS_DH_C"/>
</dbReference>
<accession>A0A2T6B7B8</accession>
<dbReference type="PROSITE" id="PS00012">
    <property type="entry name" value="PHOSPHOPANTETHEINE"/>
    <property type="match status" value="1"/>
</dbReference>
<evidence type="ECO:0000256" key="4">
    <source>
        <dbReference type="ARBA" id="ARBA00023268"/>
    </source>
</evidence>
<evidence type="ECO:0000256" key="3">
    <source>
        <dbReference type="ARBA" id="ARBA00022679"/>
    </source>
</evidence>
<dbReference type="PROSITE" id="PS52004">
    <property type="entry name" value="KS3_2"/>
    <property type="match status" value="1"/>
</dbReference>
<dbReference type="SMART" id="SM00826">
    <property type="entry name" value="PKS_DH"/>
    <property type="match status" value="1"/>
</dbReference>
<evidence type="ECO:0000259" key="10">
    <source>
        <dbReference type="PROSITE" id="PS52019"/>
    </source>
</evidence>
<feature type="active site" description="Proton donor; for dehydratase activity" evidence="6">
    <location>
        <position position="1128"/>
    </location>
</feature>
<feature type="domain" description="Carrier" evidence="8">
    <location>
        <begin position="2073"/>
        <end position="2148"/>
    </location>
</feature>
<dbReference type="Gene3D" id="3.40.366.10">
    <property type="entry name" value="Malonyl-Coenzyme A Acyl Carrier Protein, domain 2"/>
    <property type="match status" value="1"/>
</dbReference>
<dbReference type="Proteomes" id="UP000244069">
    <property type="component" value="Unassembled WGS sequence"/>
</dbReference>
<dbReference type="SMART" id="SM00822">
    <property type="entry name" value="PKS_KR"/>
    <property type="match status" value="1"/>
</dbReference>
<dbReference type="Pfam" id="PF21089">
    <property type="entry name" value="PKS_DH_N"/>
    <property type="match status" value="1"/>
</dbReference>
<name>A0A2T6B7B8_9RHOB</name>
<dbReference type="PANTHER" id="PTHR43775">
    <property type="entry name" value="FATTY ACID SYNTHASE"/>
    <property type="match status" value="1"/>
</dbReference>
<dbReference type="SUPFAM" id="SSF55048">
    <property type="entry name" value="Probable ACP-binding domain of malonyl-CoA ACP transacylase"/>
    <property type="match status" value="1"/>
</dbReference>
<protein>
    <submittedName>
        <fullName evidence="11">Acyl transferase domain-containing protein</fullName>
    </submittedName>
</protein>
<dbReference type="InterPro" id="IPR014031">
    <property type="entry name" value="Ketoacyl_synth_C"/>
</dbReference>
<evidence type="ECO:0000313" key="12">
    <source>
        <dbReference type="Proteomes" id="UP000244069"/>
    </source>
</evidence>
<dbReference type="InterPro" id="IPR049552">
    <property type="entry name" value="PKS_DH_N"/>
</dbReference>
<dbReference type="InterPro" id="IPR016036">
    <property type="entry name" value="Malonyl_transacylase_ACP-bd"/>
</dbReference>
<feature type="region of interest" description="Disordered" evidence="7">
    <location>
        <begin position="2151"/>
        <end position="2177"/>
    </location>
</feature>
<organism evidence="11 12">
    <name type="scientific">Allosediminivita pacifica</name>
    <dbReference type="NCBI Taxonomy" id="1267769"/>
    <lineage>
        <taxon>Bacteria</taxon>
        <taxon>Pseudomonadati</taxon>
        <taxon>Pseudomonadota</taxon>
        <taxon>Alphaproteobacteria</taxon>
        <taxon>Rhodobacterales</taxon>
        <taxon>Paracoccaceae</taxon>
        <taxon>Allosediminivita</taxon>
    </lineage>
</organism>
<keyword evidence="1" id="KW-0596">Phosphopantetheine</keyword>
<dbReference type="CDD" id="cd02440">
    <property type="entry name" value="AdoMet_MTases"/>
    <property type="match status" value="1"/>
</dbReference>
<feature type="compositionally biased region" description="Pro residues" evidence="7">
    <location>
        <begin position="2156"/>
        <end position="2167"/>
    </location>
</feature>